<dbReference type="RefSeq" id="WP_340345788.1">
    <property type="nucleotide sequence ID" value="NZ_JBBKZT010000015.1"/>
</dbReference>
<name>A0ABU8WSE6_9BURK</name>
<dbReference type="EMBL" id="JBBKZT010000015">
    <property type="protein sequence ID" value="MEJ8850442.1"/>
    <property type="molecule type" value="Genomic_DNA"/>
</dbReference>
<evidence type="ECO:0000256" key="1">
    <source>
        <dbReference type="ARBA" id="ARBA00004496"/>
    </source>
</evidence>
<comment type="subunit">
    <text evidence="3">Homodimer.</text>
</comment>
<dbReference type="PIRSF" id="PIRSF000105">
    <property type="entry name" value="HCDH"/>
    <property type="match status" value="1"/>
</dbReference>
<evidence type="ECO:0000256" key="8">
    <source>
        <dbReference type="ARBA" id="ARBA00038962"/>
    </source>
</evidence>
<evidence type="ECO:0000256" key="2">
    <source>
        <dbReference type="ARBA" id="ARBA00009463"/>
    </source>
</evidence>
<comment type="similarity">
    <text evidence="2">Belongs to the 3-hydroxyacyl-CoA dehydrogenase family.</text>
</comment>
<keyword evidence="13" id="KW-1185">Reference proteome</keyword>
<dbReference type="EC" id="1.1.1.45" evidence="8"/>
<proteinExistence type="inferred from homology"/>
<evidence type="ECO:0000256" key="6">
    <source>
        <dbReference type="ARBA" id="ARBA00023002"/>
    </source>
</evidence>
<evidence type="ECO:0000256" key="4">
    <source>
        <dbReference type="ARBA" id="ARBA00022490"/>
    </source>
</evidence>
<evidence type="ECO:0000313" key="12">
    <source>
        <dbReference type="EMBL" id="MEJ8850442.1"/>
    </source>
</evidence>
<evidence type="ECO:0000256" key="3">
    <source>
        <dbReference type="ARBA" id="ARBA00011738"/>
    </source>
</evidence>
<reference evidence="12 13" key="1">
    <citation type="submission" date="2024-03" db="EMBL/GenBank/DDBJ databases">
        <title>Novel species of the genus Variovorax.</title>
        <authorList>
            <person name="Liu Q."/>
            <person name="Xin Y.-H."/>
        </authorList>
    </citation>
    <scope>NUCLEOTIDE SEQUENCE [LARGE SCALE GENOMIC DNA]</scope>
    <source>
        <strain evidence="12 13">KACC 18900</strain>
    </source>
</reference>
<dbReference type="PANTHER" id="PTHR48075:SF1">
    <property type="entry name" value="LAMBDA-CRYSTALLIN HOMOLOG"/>
    <property type="match status" value="1"/>
</dbReference>
<keyword evidence="4" id="KW-0963">Cytoplasm</keyword>
<keyword evidence="7" id="KW-0520">NAD</keyword>
<dbReference type="Pfam" id="PF00725">
    <property type="entry name" value="3HCDH"/>
    <property type="match status" value="1"/>
</dbReference>
<dbReference type="InterPro" id="IPR013328">
    <property type="entry name" value="6PGD_dom2"/>
</dbReference>
<accession>A0ABU8WSE6</accession>
<evidence type="ECO:0000256" key="7">
    <source>
        <dbReference type="ARBA" id="ARBA00023027"/>
    </source>
</evidence>
<feature type="domain" description="3-hydroxyacyl-CoA dehydrogenase C-terminal" evidence="10">
    <location>
        <begin position="204"/>
        <end position="303"/>
    </location>
</feature>
<evidence type="ECO:0000256" key="5">
    <source>
        <dbReference type="ARBA" id="ARBA00022553"/>
    </source>
</evidence>
<sequence length="338" mass="36351">MTAPDAVTMAGPRVAAVGAGRMGRGIAIAFAYAGHRVSLVDLRERSDEAWQKLHAEVRAEIESSLRGLASLGVMASERVPEIVARIDVVRADDAPRALAAAELVFEGVPETLQAKREAFQHINSHCSPDAILTSTTSSILVTQIAEFVKRPERFLNIHWLNPAYVIPVVELSCHAGTDPAVLARAKALMEEIGKLPVVCGPTPGYIVPRLQALIMNEAARMIEEGAATAEEIDKATRYGLGLRFAALGVVEFIDFGGSDILHHASREMSASIDANRYKAPAILDKMMSEGRLGLKSGSGFYDYAGRDVGAYRSDVLLRTLGMLKHAGLWRPPATATQG</sequence>
<organism evidence="12 13">
    <name type="scientific">Variovorax rhizosphaerae</name>
    <dbReference type="NCBI Taxonomy" id="1836200"/>
    <lineage>
        <taxon>Bacteria</taxon>
        <taxon>Pseudomonadati</taxon>
        <taxon>Pseudomonadota</taxon>
        <taxon>Betaproteobacteria</taxon>
        <taxon>Burkholderiales</taxon>
        <taxon>Comamonadaceae</taxon>
        <taxon>Variovorax</taxon>
    </lineage>
</organism>
<dbReference type="InterPro" id="IPR036291">
    <property type="entry name" value="NAD(P)-bd_dom_sf"/>
</dbReference>
<dbReference type="SUPFAM" id="SSF48179">
    <property type="entry name" value="6-phosphogluconate dehydrogenase C-terminal domain-like"/>
    <property type="match status" value="1"/>
</dbReference>
<feature type="domain" description="3-hydroxyacyl-CoA dehydrogenase NAD binding" evidence="11">
    <location>
        <begin position="14"/>
        <end position="199"/>
    </location>
</feature>
<dbReference type="SUPFAM" id="SSF51735">
    <property type="entry name" value="NAD(P)-binding Rossmann-fold domains"/>
    <property type="match status" value="1"/>
</dbReference>
<dbReference type="Proteomes" id="UP001385892">
    <property type="component" value="Unassembled WGS sequence"/>
</dbReference>
<dbReference type="Gene3D" id="3.40.50.720">
    <property type="entry name" value="NAD(P)-binding Rossmann-like Domain"/>
    <property type="match status" value="1"/>
</dbReference>
<comment type="subcellular location">
    <subcellularLocation>
        <location evidence="1">Cytoplasm</location>
    </subcellularLocation>
</comment>
<dbReference type="InterPro" id="IPR006176">
    <property type="entry name" value="3-OHacyl-CoA_DH_NAD-bd"/>
</dbReference>
<keyword evidence="6 12" id="KW-0560">Oxidoreductase</keyword>
<dbReference type="InterPro" id="IPR022694">
    <property type="entry name" value="3-OHacyl-CoA_DH"/>
</dbReference>
<dbReference type="Gene3D" id="1.10.1040.10">
    <property type="entry name" value="N-(1-d-carboxylethyl)-l-norvaline Dehydrogenase, domain 2"/>
    <property type="match status" value="1"/>
</dbReference>
<evidence type="ECO:0000256" key="9">
    <source>
        <dbReference type="ARBA" id="ARBA00042709"/>
    </source>
</evidence>
<gene>
    <name evidence="12" type="ORF">WKW82_27650</name>
</gene>
<dbReference type="InterPro" id="IPR008927">
    <property type="entry name" value="6-PGluconate_DH-like_C_sf"/>
</dbReference>
<dbReference type="GO" id="GO:0008691">
    <property type="term" value="F:3-hydroxybutyryl-CoA dehydrogenase activity"/>
    <property type="evidence" value="ECO:0007669"/>
    <property type="project" value="UniProtKB-EC"/>
</dbReference>
<protein>
    <recommendedName>
        <fullName evidence="9">L-gulonate 3-dehydrogenase</fullName>
        <ecNumber evidence="8">1.1.1.45</ecNumber>
    </recommendedName>
    <alternativeName>
        <fullName evidence="9">L-gulonate 3-dehydrogenase</fullName>
    </alternativeName>
</protein>
<comment type="caution">
    <text evidence="12">The sequence shown here is derived from an EMBL/GenBank/DDBJ whole genome shotgun (WGS) entry which is preliminary data.</text>
</comment>
<keyword evidence="5" id="KW-0597">Phosphoprotein</keyword>
<evidence type="ECO:0000259" key="10">
    <source>
        <dbReference type="Pfam" id="PF00725"/>
    </source>
</evidence>
<dbReference type="InterPro" id="IPR006108">
    <property type="entry name" value="3HC_DH_C"/>
</dbReference>
<dbReference type="PANTHER" id="PTHR48075">
    <property type="entry name" value="3-HYDROXYACYL-COA DEHYDROGENASE FAMILY PROTEIN"/>
    <property type="match status" value="1"/>
</dbReference>
<dbReference type="NCBIfam" id="NF006125">
    <property type="entry name" value="PRK08269.1"/>
    <property type="match status" value="1"/>
</dbReference>
<evidence type="ECO:0000259" key="11">
    <source>
        <dbReference type="Pfam" id="PF02737"/>
    </source>
</evidence>
<dbReference type="Pfam" id="PF02737">
    <property type="entry name" value="3HCDH_N"/>
    <property type="match status" value="1"/>
</dbReference>
<evidence type="ECO:0000313" key="13">
    <source>
        <dbReference type="Proteomes" id="UP001385892"/>
    </source>
</evidence>